<gene>
    <name evidence="1" type="ORF">Ctob_006916</name>
</gene>
<sequence>MAVDGERWLIGDQQLSTKEFYGLIAQISGQPAPAYEIPAWLARISARGLTIWSNWAIDYVTDVTMHTGAKGIADAIAAADERGPLVSAQE</sequence>
<proteinExistence type="predicted"/>
<keyword evidence="2" id="KW-1185">Reference proteome</keyword>
<dbReference type="Gene3D" id="3.40.50.720">
    <property type="entry name" value="NAD(P)-binding Rossmann-like Domain"/>
    <property type="match status" value="1"/>
</dbReference>
<organism evidence="1 2">
    <name type="scientific">Chrysochromulina tobinii</name>
    <dbReference type="NCBI Taxonomy" id="1460289"/>
    <lineage>
        <taxon>Eukaryota</taxon>
        <taxon>Haptista</taxon>
        <taxon>Haptophyta</taxon>
        <taxon>Prymnesiophyceae</taxon>
        <taxon>Prymnesiales</taxon>
        <taxon>Chrysochromulinaceae</taxon>
        <taxon>Chrysochromulina</taxon>
    </lineage>
</organism>
<accession>A0A0M0JSX0</accession>
<dbReference type="OrthoDB" id="2735536at2759"/>
<evidence type="ECO:0000313" key="1">
    <source>
        <dbReference type="EMBL" id="KOO29689.1"/>
    </source>
</evidence>
<comment type="caution">
    <text evidence="1">The sequence shown here is derived from an EMBL/GenBank/DDBJ whole genome shotgun (WGS) entry which is preliminary data.</text>
</comment>
<dbReference type="Proteomes" id="UP000037460">
    <property type="component" value="Unassembled WGS sequence"/>
</dbReference>
<dbReference type="EMBL" id="JWZX01002379">
    <property type="protein sequence ID" value="KOO29689.1"/>
    <property type="molecule type" value="Genomic_DNA"/>
</dbReference>
<evidence type="ECO:0000313" key="2">
    <source>
        <dbReference type="Proteomes" id="UP000037460"/>
    </source>
</evidence>
<dbReference type="AlphaFoldDB" id="A0A0M0JSX0"/>
<protein>
    <submittedName>
        <fullName evidence="1">Uncharacterized protein</fullName>
    </submittedName>
</protein>
<reference evidence="2" key="1">
    <citation type="journal article" date="2015" name="PLoS Genet.">
        <title>Genome Sequence and Transcriptome Analyses of Chrysochromulina tobin: Metabolic Tools for Enhanced Algal Fitness in the Prominent Order Prymnesiales (Haptophyceae).</title>
        <authorList>
            <person name="Hovde B.T."/>
            <person name="Deodato C.R."/>
            <person name="Hunsperger H.M."/>
            <person name="Ryken S.A."/>
            <person name="Yost W."/>
            <person name="Jha R.K."/>
            <person name="Patterson J."/>
            <person name="Monnat R.J. Jr."/>
            <person name="Barlow S.B."/>
            <person name="Starkenburg S.R."/>
            <person name="Cattolico R.A."/>
        </authorList>
    </citation>
    <scope>NUCLEOTIDE SEQUENCE</scope>
    <source>
        <strain evidence="2">CCMP291</strain>
    </source>
</reference>
<name>A0A0M0JSX0_9EUKA</name>